<dbReference type="CDD" id="cd00570">
    <property type="entry name" value="GST_N_family"/>
    <property type="match status" value="1"/>
</dbReference>
<keyword evidence="2 3" id="KW-0560">Oxidoreductase</keyword>
<dbReference type="AlphaFoldDB" id="A0AA89CBF0"/>
<dbReference type="PROSITE" id="PS50404">
    <property type="entry name" value="GST_NTER"/>
    <property type="match status" value="1"/>
</dbReference>
<dbReference type="Pfam" id="PF13417">
    <property type="entry name" value="GST_N_3"/>
    <property type="match status" value="1"/>
</dbReference>
<dbReference type="PRINTS" id="PR01625">
    <property type="entry name" value="GSTRNSFRASEO"/>
</dbReference>
<organism evidence="6 7">
    <name type="scientific">Pinctada imbricata</name>
    <name type="common">Atlantic pearl-oyster</name>
    <name type="synonym">Pinctada martensii</name>
    <dbReference type="NCBI Taxonomy" id="66713"/>
    <lineage>
        <taxon>Eukaryota</taxon>
        <taxon>Metazoa</taxon>
        <taxon>Spiralia</taxon>
        <taxon>Lophotrochozoa</taxon>
        <taxon>Mollusca</taxon>
        <taxon>Bivalvia</taxon>
        <taxon>Autobranchia</taxon>
        <taxon>Pteriomorphia</taxon>
        <taxon>Pterioida</taxon>
        <taxon>Pterioidea</taxon>
        <taxon>Pteriidae</taxon>
        <taxon>Pinctada</taxon>
    </lineage>
</organism>
<comment type="catalytic activity">
    <reaction evidence="3">
        <text>L-dehydroascorbate + 2 glutathione = glutathione disulfide + L-ascorbate</text>
        <dbReference type="Rhea" id="RHEA:24424"/>
        <dbReference type="ChEBI" id="CHEBI:38290"/>
        <dbReference type="ChEBI" id="CHEBI:57925"/>
        <dbReference type="ChEBI" id="CHEBI:58297"/>
        <dbReference type="ChEBI" id="CHEBI:58539"/>
        <dbReference type="EC" id="1.8.5.1"/>
    </reaction>
</comment>
<dbReference type="Gene3D" id="3.40.30.10">
    <property type="entry name" value="Glutaredoxin"/>
    <property type="match status" value="1"/>
</dbReference>
<dbReference type="PANTHER" id="PTHR43968:SF6">
    <property type="entry name" value="GLUTATHIONE S-TRANSFERASE OMEGA"/>
    <property type="match status" value="1"/>
</dbReference>
<evidence type="ECO:0000259" key="5">
    <source>
        <dbReference type="PROSITE" id="PS50405"/>
    </source>
</evidence>
<comment type="catalytic activity">
    <reaction evidence="3">
        <text>RX + glutathione = an S-substituted glutathione + a halide anion + H(+)</text>
        <dbReference type="Rhea" id="RHEA:16437"/>
        <dbReference type="ChEBI" id="CHEBI:15378"/>
        <dbReference type="ChEBI" id="CHEBI:16042"/>
        <dbReference type="ChEBI" id="CHEBI:17792"/>
        <dbReference type="ChEBI" id="CHEBI:57925"/>
        <dbReference type="ChEBI" id="CHEBI:90779"/>
        <dbReference type="EC" id="2.5.1.18"/>
    </reaction>
</comment>
<protein>
    <recommendedName>
        <fullName evidence="3">Glutathione S-transferase omega</fullName>
        <shortName evidence="3">GSTO</shortName>
        <ecNumber evidence="3">1.20.4.2</ecNumber>
        <ecNumber evidence="3">1.8.5.1</ecNumber>
        <ecNumber evidence="3">2.5.1.18</ecNumber>
    </recommendedName>
    <alternativeName>
        <fullName evidence="3">Glutathione-dependent dehydroascorbate reductase</fullName>
    </alternativeName>
    <alternativeName>
        <fullName evidence="3">Monomethylarsonic acid reductase</fullName>
    </alternativeName>
</protein>
<dbReference type="InterPro" id="IPR010987">
    <property type="entry name" value="Glutathione-S-Trfase_C-like"/>
</dbReference>
<evidence type="ECO:0000313" key="6">
    <source>
        <dbReference type="EMBL" id="KAK3103712.1"/>
    </source>
</evidence>
<dbReference type="Proteomes" id="UP001186944">
    <property type="component" value="Unassembled WGS sequence"/>
</dbReference>
<evidence type="ECO:0000256" key="3">
    <source>
        <dbReference type="RuleBase" id="RU368071"/>
    </source>
</evidence>
<dbReference type="InterPro" id="IPR005442">
    <property type="entry name" value="GST_omega"/>
</dbReference>
<comment type="caution">
    <text evidence="6">The sequence shown here is derived from an EMBL/GenBank/DDBJ whole genome shotgun (WGS) entry which is preliminary data.</text>
</comment>
<dbReference type="EC" id="1.20.4.2" evidence="3"/>
<dbReference type="SFLD" id="SFLDG00358">
    <property type="entry name" value="Main_(cytGST)"/>
    <property type="match status" value="1"/>
</dbReference>
<proteinExistence type="inferred from homology"/>
<dbReference type="EMBL" id="VSWD01000005">
    <property type="protein sequence ID" value="KAK3103712.1"/>
    <property type="molecule type" value="Genomic_DNA"/>
</dbReference>
<dbReference type="PROSITE" id="PS50405">
    <property type="entry name" value="GST_CTER"/>
    <property type="match status" value="1"/>
</dbReference>
<dbReference type="GO" id="GO:0045174">
    <property type="term" value="F:glutathione dehydrogenase (ascorbate) activity"/>
    <property type="evidence" value="ECO:0007669"/>
    <property type="project" value="UniProtKB-UniRule"/>
</dbReference>
<feature type="domain" description="GST C-terminal" evidence="5">
    <location>
        <begin position="88"/>
        <end position="213"/>
    </location>
</feature>
<dbReference type="PANTHER" id="PTHR43968">
    <property type="match status" value="1"/>
</dbReference>
<comment type="function">
    <text evidence="3">Exhibits glutathione-dependent thiol transferase activity. Has high dehydroascorbate reductase activity and may contribute to the recycling of ascorbic acid. Participates in the biotransformation of inorganic arsenic and reduces monomethylarsonic acid (MMA).</text>
</comment>
<feature type="domain" description="GST N-terminal" evidence="4">
    <location>
        <begin position="4"/>
        <end position="82"/>
    </location>
</feature>
<dbReference type="EC" id="1.8.5.1" evidence="3"/>
<gene>
    <name evidence="6" type="ORF">FSP39_021246</name>
</gene>
<keyword evidence="7" id="KW-1185">Reference proteome</keyword>
<dbReference type="GO" id="GO:0006749">
    <property type="term" value="P:glutathione metabolic process"/>
    <property type="evidence" value="ECO:0007669"/>
    <property type="project" value="UniProtKB-UniRule"/>
</dbReference>
<comment type="similarity">
    <text evidence="1 3">Belongs to the GST superfamily. Omega family.</text>
</comment>
<dbReference type="PROSITE" id="PS51354">
    <property type="entry name" value="GLUTAREDOXIN_2"/>
    <property type="match status" value="1"/>
</dbReference>
<evidence type="ECO:0000256" key="1">
    <source>
        <dbReference type="ARBA" id="ARBA00011067"/>
    </source>
</evidence>
<dbReference type="InterPro" id="IPR040079">
    <property type="entry name" value="Glutathione_S-Trfase"/>
</dbReference>
<dbReference type="Gene3D" id="1.20.1050.10">
    <property type="match status" value="1"/>
</dbReference>
<evidence type="ECO:0000256" key="2">
    <source>
        <dbReference type="ARBA" id="ARBA00023002"/>
    </source>
</evidence>
<name>A0AA89CBF0_PINIB</name>
<evidence type="ECO:0000313" key="7">
    <source>
        <dbReference type="Proteomes" id="UP001186944"/>
    </source>
</evidence>
<dbReference type="SUPFAM" id="SSF52833">
    <property type="entry name" value="Thioredoxin-like"/>
    <property type="match status" value="1"/>
</dbReference>
<sequence length="236" mass="26990">MTDSPLKLYSAWYCPFAQRAWIALLQKGLPFEYVEVNPYSKPLELLSVNPRGLVPAIVQGEKSVYESSVCIEFVDELSRGSCQLLPKDPWDRAQARILGDFITKKIVPNYYKMLQSQDVTGQDNAKMEMLENLKVLITLMSTDGPYMLGARFGYADIMLVPYTLRLPVMKFYRNFSVPETKEFERIHVWMRACHAQSSVQQTIPNESQLITEYERYANNSTNSQVANAIRKGEGLP</sequence>
<dbReference type="SUPFAM" id="SSF47616">
    <property type="entry name" value="GST C-terminal domain-like"/>
    <property type="match status" value="1"/>
</dbReference>
<reference evidence="6" key="1">
    <citation type="submission" date="2019-08" db="EMBL/GenBank/DDBJ databases">
        <title>The improved chromosome-level genome for the pearl oyster Pinctada fucata martensii using PacBio sequencing and Hi-C.</title>
        <authorList>
            <person name="Zheng Z."/>
        </authorList>
    </citation>
    <scope>NUCLEOTIDE SEQUENCE</scope>
    <source>
        <strain evidence="6">ZZ-2019</strain>
        <tissue evidence="6">Adductor muscle</tissue>
    </source>
</reference>
<dbReference type="GO" id="GO:0050610">
    <property type="term" value="F:methylarsonate reductase activity"/>
    <property type="evidence" value="ECO:0007669"/>
    <property type="project" value="UniProtKB-UniRule"/>
</dbReference>
<accession>A0AA89CBF0</accession>
<dbReference type="InterPro" id="IPR036282">
    <property type="entry name" value="Glutathione-S-Trfase_C_sf"/>
</dbReference>
<dbReference type="InterPro" id="IPR050983">
    <property type="entry name" value="GST_Omega/HSP26"/>
</dbReference>
<dbReference type="SFLD" id="SFLDS00019">
    <property type="entry name" value="Glutathione_Transferase_(cytos"/>
    <property type="match status" value="1"/>
</dbReference>
<comment type="catalytic activity">
    <reaction evidence="3">
        <text>methylarsonate + 2 glutathione + H(+) = methylarsonous acid + glutathione disulfide + H2O</text>
        <dbReference type="Rhea" id="RHEA:15969"/>
        <dbReference type="ChEBI" id="CHEBI:15377"/>
        <dbReference type="ChEBI" id="CHEBI:15378"/>
        <dbReference type="ChEBI" id="CHEBI:17826"/>
        <dbReference type="ChEBI" id="CHEBI:33409"/>
        <dbReference type="ChEBI" id="CHEBI:57925"/>
        <dbReference type="ChEBI" id="CHEBI:58297"/>
        <dbReference type="EC" id="1.20.4.2"/>
    </reaction>
</comment>
<keyword evidence="3" id="KW-0808">Transferase</keyword>
<dbReference type="GO" id="GO:0004364">
    <property type="term" value="F:glutathione transferase activity"/>
    <property type="evidence" value="ECO:0007669"/>
    <property type="project" value="UniProtKB-UniRule"/>
</dbReference>
<dbReference type="InterPro" id="IPR036249">
    <property type="entry name" value="Thioredoxin-like_sf"/>
</dbReference>
<dbReference type="InterPro" id="IPR004045">
    <property type="entry name" value="Glutathione_S-Trfase_N"/>
</dbReference>
<evidence type="ECO:0000259" key="4">
    <source>
        <dbReference type="PROSITE" id="PS50404"/>
    </source>
</evidence>
<dbReference type="EC" id="2.5.1.18" evidence="3"/>
<dbReference type="GO" id="GO:0005737">
    <property type="term" value="C:cytoplasm"/>
    <property type="evidence" value="ECO:0007669"/>
    <property type="project" value="InterPro"/>
</dbReference>